<dbReference type="PANTHER" id="PTHR34702">
    <property type="entry name" value="NA(+)/H(+) ANTIPORTER SUBUNIT F1"/>
    <property type="match status" value="1"/>
</dbReference>
<dbReference type="InterPro" id="IPR007208">
    <property type="entry name" value="MrpF/PhaF-like"/>
</dbReference>
<feature type="transmembrane region" description="Helical" evidence="8">
    <location>
        <begin position="36"/>
        <end position="55"/>
    </location>
</feature>
<organism evidence="9 10">
    <name type="scientific">Klenkia marina</name>
    <dbReference type="NCBI Taxonomy" id="1960309"/>
    <lineage>
        <taxon>Bacteria</taxon>
        <taxon>Bacillati</taxon>
        <taxon>Actinomycetota</taxon>
        <taxon>Actinomycetes</taxon>
        <taxon>Geodermatophilales</taxon>
        <taxon>Geodermatophilaceae</taxon>
        <taxon>Klenkia</taxon>
    </lineage>
</organism>
<dbReference type="AlphaFoldDB" id="A0A1G4XEX0"/>
<protein>
    <submittedName>
        <fullName evidence="9">Multicomponent Na+:H+ antiporter subunit F</fullName>
    </submittedName>
</protein>
<name>A0A1G4XEX0_9ACTN</name>
<evidence type="ECO:0000256" key="6">
    <source>
        <dbReference type="ARBA" id="ARBA00022989"/>
    </source>
</evidence>
<evidence type="ECO:0000256" key="8">
    <source>
        <dbReference type="SAM" id="Phobius"/>
    </source>
</evidence>
<evidence type="ECO:0000256" key="1">
    <source>
        <dbReference type="ARBA" id="ARBA00004651"/>
    </source>
</evidence>
<evidence type="ECO:0000256" key="3">
    <source>
        <dbReference type="ARBA" id="ARBA00022448"/>
    </source>
</evidence>
<feature type="transmembrane region" description="Helical" evidence="8">
    <location>
        <begin position="61"/>
        <end position="85"/>
    </location>
</feature>
<keyword evidence="10" id="KW-1185">Reference proteome</keyword>
<keyword evidence="7 8" id="KW-0472">Membrane</keyword>
<comment type="similarity">
    <text evidence="2">Belongs to the CPA3 antiporters (TC 2.A.63) subunit F family.</text>
</comment>
<dbReference type="GO" id="GO:0015385">
    <property type="term" value="F:sodium:proton antiporter activity"/>
    <property type="evidence" value="ECO:0007669"/>
    <property type="project" value="TreeGrafter"/>
</dbReference>
<keyword evidence="5 8" id="KW-0812">Transmembrane</keyword>
<dbReference type="GO" id="GO:0005886">
    <property type="term" value="C:plasma membrane"/>
    <property type="evidence" value="ECO:0007669"/>
    <property type="project" value="UniProtKB-SubCell"/>
</dbReference>
<gene>
    <name evidence="9" type="ORF">SAMN03159343_0784</name>
</gene>
<dbReference type="STRING" id="1960309.SAMN03159343_0784"/>
<sequence length="89" mass="9280">MITQDVVLDVALVLLALSLVVAAVRAVVGPTDADRVLAVDFGFLVTLCAVALLSVRLDTPALLDLVLIGTLVGFLATVALARLVARRSR</sequence>
<evidence type="ECO:0000256" key="7">
    <source>
        <dbReference type="ARBA" id="ARBA00023136"/>
    </source>
</evidence>
<dbReference type="EMBL" id="FMUH01000001">
    <property type="protein sequence ID" value="SCX39782.1"/>
    <property type="molecule type" value="Genomic_DNA"/>
</dbReference>
<dbReference type="Pfam" id="PF04066">
    <property type="entry name" value="MrpF_PhaF"/>
    <property type="match status" value="1"/>
</dbReference>
<keyword evidence="3" id="KW-0813">Transport</keyword>
<keyword evidence="6 8" id="KW-1133">Transmembrane helix</keyword>
<evidence type="ECO:0000313" key="9">
    <source>
        <dbReference type="EMBL" id="SCX39782.1"/>
    </source>
</evidence>
<evidence type="ECO:0000313" key="10">
    <source>
        <dbReference type="Proteomes" id="UP000198981"/>
    </source>
</evidence>
<proteinExistence type="inferred from homology"/>
<feature type="transmembrane region" description="Helical" evidence="8">
    <location>
        <begin position="6"/>
        <end position="24"/>
    </location>
</feature>
<dbReference type="RefSeq" id="WP_243469663.1">
    <property type="nucleotide sequence ID" value="NZ_FMUH01000001.1"/>
</dbReference>
<dbReference type="Proteomes" id="UP000198981">
    <property type="component" value="Unassembled WGS sequence"/>
</dbReference>
<evidence type="ECO:0000256" key="4">
    <source>
        <dbReference type="ARBA" id="ARBA00022475"/>
    </source>
</evidence>
<keyword evidence="4" id="KW-1003">Cell membrane</keyword>
<reference evidence="10" key="1">
    <citation type="submission" date="2016-10" db="EMBL/GenBank/DDBJ databases">
        <authorList>
            <person name="Varghese N."/>
            <person name="Submissions S."/>
        </authorList>
    </citation>
    <scope>NUCLEOTIDE SEQUENCE [LARGE SCALE GENOMIC DNA]</scope>
    <source>
        <strain evidence="10">DSM 45722</strain>
    </source>
</reference>
<evidence type="ECO:0000256" key="5">
    <source>
        <dbReference type="ARBA" id="ARBA00022692"/>
    </source>
</evidence>
<comment type="subcellular location">
    <subcellularLocation>
        <location evidence="1">Cell membrane</location>
        <topology evidence="1">Multi-pass membrane protein</topology>
    </subcellularLocation>
</comment>
<dbReference type="PANTHER" id="PTHR34702:SF1">
    <property type="entry name" value="NA(+)_H(+) ANTIPORTER SUBUNIT F"/>
    <property type="match status" value="1"/>
</dbReference>
<accession>A0A1G4XEX0</accession>
<evidence type="ECO:0000256" key="2">
    <source>
        <dbReference type="ARBA" id="ARBA00009212"/>
    </source>
</evidence>